<reference evidence="2 3" key="1">
    <citation type="submission" date="2019-07" db="EMBL/GenBank/DDBJ databases">
        <title>Genome sequencing of KACC 19320.</title>
        <authorList>
            <person name="Heo J."/>
            <person name="Kim S.-J."/>
            <person name="Kim J.-S."/>
            <person name="Hong S.-B."/>
            <person name="Kwon S.-W."/>
        </authorList>
    </citation>
    <scope>NUCLEOTIDE SEQUENCE [LARGE SCALE GENOMIC DNA]</scope>
    <source>
        <strain evidence="2 3">KACC 19320</strain>
    </source>
</reference>
<evidence type="ECO:0000313" key="2">
    <source>
        <dbReference type="EMBL" id="QDK70396.1"/>
    </source>
</evidence>
<protein>
    <submittedName>
        <fullName evidence="2">Uncharacterized protein</fullName>
    </submittedName>
</protein>
<dbReference type="Proteomes" id="UP000315128">
    <property type="component" value="Chromosome"/>
</dbReference>
<dbReference type="KEGG" id="lack:FLP15_03435"/>
<proteinExistence type="predicted"/>
<feature type="coiled-coil region" evidence="1">
    <location>
        <begin position="16"/>
        <end position="43"/>
    </location>
</feature>
<gene>
    <name evidence="2" type="ORF">FLP15_03435</name>
</gene>
<sequence>MKDKSADERLVLGREIYAKENQIDEVNQEYRNHQAQLERFHNEMNRLFYVEEELYVQEKQEGEQNNWKSSEFQGFVKKYSKLFLMNLI</sequence>
<evidence type="ECO:0000313" key="3">
    <source>
        <dbReference type="Proteomes" id="UP000315128"/>
    </source>
</evidence>
<accession>A0A514Z742</accession>
<dbReference type="EMBL" id="CP041356">
    <property type="protein sequence ID" value="QDK70396.1"/>
    <property type="molecule type" value="Genomic_DNA"/>
</dbReference>
<name>A0A514Z742_9LACT</name>
<evidence type="ECO:0000256" key="1">
    <source>
        <dbReference type="SAM" id="Coils"/>
    </source>
</evidence>
<dbReference type="RefSeq" id="WP_142766008.1">
    <property type="nucleotide sequence ID" value="NZ_CP041356.1"/>
</dbReference>
<dbReference type="AlphaFoldDB" id="A0A514Z742"/>
<keyword evidence="3" id="KW-1185">Reference proteome</keyword>
<keyword evidence="1" id="KW-0175">Coiled coil</keyword>
<organism evidence="2 3">
    <name type="scientific">Lactococcus protaetiae</name>
    <dbReference type="NCBI Taxonomy" id="2592653"/>
    <lineage>
        <taxon>Bacteria</taxon>
        <taxon>Bacillati</taxon>
        <taxon>Bacillota</taxon>
        <taxon>Bacilli</taxon>
        <taxon>Lactobacillales</taxon>
        <taxon>Streptococcaceae</taxon>
        <taxon>Lactococcus</taxon>
    </lineage>
</organism>